<dbReference type="GO" id="GO:0015740">
    <property type="term" value="P:C4-dicarboxylate transport"/>
    <property type="evidence" value="ECO:0007669"/>
    <property type="project" value="TreeGrafter"/>
</dbReference>
<evidence type="ECO:0000256" key="1">
    <source>
        <dbReference type="ARBA" id="ARBA00004429"/>
    </source>
</evidence>
<sequence>MLAAFDKLINRMYKVILYILILLGLVMLVIAWAHVFYRYVLNDSLTWSEELLKIMLVWFCLLSTTIIAAQRGHVSIVVFKEMMPKSVNKFVTFVAQLLMFLASLVVLGIGMQFVAAAGVRLTPALRMPYRYAFAAIPASFAILSLYELRNTLADLLKGPKTAVKVNEN</sequence>
<dbReference type="AlphaFoldDB" id="A0A073J5Y6"/>
<keyword evidence="12" id="KW-1185">Reference proteome</keyword>
<dbReference type="GeneID" id="90982796"/>
<dbReference type="eggNOG" id="COG3090">
    <property type="taxonomic scope" value="Bacteria"/>
</dbReference>
<dbReference type="RefSeq" id="WP_037974477.1">
    <property type="nucleotide sequence ID" value="NZ_JMKI01000006.1"/>
</dbReference>
<comment type="subcellular location">
    <subcellularLocation>
        <location evidence="1">Cell inner membrane</location>
        <topology evidence="1">Multi-pass membrane protein</topology>
    </subcellularLocation>
</comment>
<dbReference type="InterPro" id="IPR007387">
    <property type="entry name" value="TRAP_DctQ"/>
</dbReference>
<keyword evidence="5 9" id="KW-0812">Transmembrane</keyword>
<feature type="transmembrane region" description="Helical" evidence="9">
    <location>
        <begin position="90"/>
        <end position="117"/>
    </location>
</feature>
<evidence type="ECO:0000313" key="11">
    <source>
        <dbReference type="EMBL" id="KEJ93132.1"/>
    </source>
</evidence>
<keyword evidence="2" id="KW-0813">Transport</keyword>
<dbReference type="Pfam" id="PF04290">
    <property type="entry name" value="DctQ"/>
    <property type="match status" value="1"/>
</dbReference>
<dbReference type="OrthoDB" id="45144at2"/>
<comment type="caution">
    <text evidence="11">The sequence shown here is derived from an EMBL/GenBank/DDBJ whole genome shotgun (WGS) entry which is preliminary data.</text>
</comment>
<keyword evidence="7 9" id="KW-0472">Membrane</keyword>
<evidence type="ECO:0000256" key="8">
    <source>
        <dbReference type="ARBA" id="ARBA00038436"/>
    </source>
</evidence>
<accession>A0A073J5Y6</accession>
<dbReference type="STRING" id="2754.EH55_12555"/>
<evidence type="ECO:0000256" key="7">
    <source>
        <dbReference type="ARBA" id="ARBA00023136"/>
    </source>
</evidence>
<keyword evidence="3" id="KW-1003">Cell membrane</keyword>
<dbReference type="EMBL" id="JMKI01000006">
    <property type="protein sequence ID" value="KEJ93132.1"/>
    <property type="molecule type" value="Genomic_DNA"/>
</dbReference>
<gene>
    <name evidence="11" type="ORF">EH55_12555</name>
</gene>
<evidence type="ECO:0000256" key="6">
    <source>
        <dbReference type="ARBA" id="ARBA00022989"/>
    </source>
</evidence>
<dbReference type="GO" id="GO:0005886">
    <property type="term" value="C:plasma membrane"/>
    <property type="evidence" value="ECO:0007669"/>
    <property type="project" value="UniProtKB-SubCell"/>
</dbReference>
<feature type="transmembrane region" description="Helical" evidence="9">
    <location>
        <begin position="51"/>
        <end position="69"/>
    </location>
</feature>
<name>A0A073J5Y6_9BACT</name>
<evidence type="ECO:0000313" key="12">
    <source>
        <dbReference type="Proteomes" id="UP000027665"/>
    </source>
</evidence>
<feature type="transmembrane region" description="Helical" evidence="9">
    <location>
        <begin position="15"/>
        <end position="39"/>
    </location>
</feature>
<feature type="domain" description="Tripartite ATP-independent periplasmic transporters DctQ component" evidence="10">
    <location>
        <begin position="27"/>
        <end position="154"/>
    </location>
</feature>
<dbReference type="PANTHER" id="PTHR35011">
    <property type="entry name" value="2,3-DIKETO-L-GULONATE TRAP TRANSPORTER SMALL PERMEASE PROTEIN YIAM"/>
    <property type="match status" value="1"/>
</dbReference>
<evidence type="ECO:0000259" key="10">
    <source>
        <dbReference type="Pfam" id="PF04290"/>
    </source>
</evidence>
<evidence type="ECO:0000256" key="5">
    <source>
        <dbReference type="ARBA" id="ARBA00022692"/>
    </source>
</evidence>
<dbReference type="PANTHER" id="PTHR35011:SF11">
    <property type="entry name" value="TRAP TRANSPORTER SMALL PERMEASE PROTEIN"/>
    <property type="match status" value="1"/>
</dbReference>
<dbReference type="Proteomes" id="UP000027665">
    <property type="component" value="Unassembled WGS sequence"/>
</dbReference>
<feature type="transmembrane region" description="Helical" evidence="9">
    <location>
        <begin position="129"/>
        <end position="148"/>
    </location>
</feature>
<keyword evidence="4" id="KW-0997">Cell inner membrane</keyword>
<proteinExistence type="inferred from homology"/>
<organism evidence="11 12">
    <name type="scientific">Synergistes jonesii</name>
    <dbReference type="NCBI Taxonomy" id="2754"/>
    <lineage>
        <taxon>Bacteria</taxon>
        <taxon>Thermotogati</taxon>
        <taxon>Synergistota</taxon>
        <taxon>Synergistia</taxon>
        <taxon>Synergistales</taxon>
        <taxon>Synergistaceae</taxon>
        <taxon>Synergistes</taxon>
    </lineage>
</organism>
<reference evidence="11 12" key="1">
    <citation type="submission" date="2014-04" db="EMBL/GenBank/DDBJ databases">
        <title>Draft Genome Sequence of Synergistes jonesii.</title>
        <authorList>
            <person name="Coil D.A."/>
            <person name="Eisen J.A."/>
            <person name="Holland-Moritz H.E."/>
        </authorList>
    </citation>
    <scope>NUCLEOTIDE SEQUENCE [LARGE SCALE GENOMIC DNA]</scope>
    <source>
        <strain evidence="11 12">78-1</strain>
    </source>
</reference>
<evidence type="ECO:0000256" key="9">
    <source>
        <dbReference type="SAM" id="Phobius"/>
    </source>
</evidence>
<evidence type="ECO:0000256" key="4">
    <source>
        <dbReference type="ARBA" id="ARBA00022519"/>
    </source>
</evidence>
<dbReference type="InterPro" id="IPR055348">
    <property type="entry name" value="DctQ"/>
</dbReference>
<comment type="similarity">
    <text evidence="8">Belongs to the TRAP transporter small permease family.</text>
</comment>
<dbReference type="GO" id="GO:0022857">
    <property type="term" value="F:transmembrane transporter activity"/>
    <property type="evidence" value="ECO:0007669"/>
    <property type="project" value="TreeGrafter"/>
</dbReference>
<evidence type="ECO:0000256" key="2">
    <source>
        <dbReference type="ARBA" id="ARBA00022448"/>
    </source>
</evidence>
<keyword evidence="6 9" id="KW-1133">Transmembrane helix</keyword>
<evidence type="ECO:0000256" key="3">
    <source>
        <dbReference type="ARBA" id="ARBA00022475"/>
    </source>
</evidence>
<protein>
    <submittedName>
        <fullName evidence="11">ABC transporter substrate-binding protein</fullName>
    </submittedName>
</protein>